<gene>
    <name evidence="1" type="ORF">PAC_00449</name>
</gene>
<protein>
    <submittedName>
        <fullName evidence="1">Uncharacterized protein</fullName>
    </submittedName>
</protein>
<name>A0A1L7WCR0_9HELO</name>
<organism evidence="1 2">
    <name type="scientific">Phialocephala subalpina</name>
    <dbReference type="NCBI Taxonomy" id="576137"/>
    <lineage>
        <taxon>Eukaryota</taxon>
        <taxon>Fungi</taxon>
        <taxon>Dikarya</taxon>
        <taxon>Ascomycota</taxon>
        <taxon>Pezizomycotina</taxon>
        <taxon>Leotiomycetes</taxon>
        <taxon>Helotiales</taxon>
        <taxon>Mollisiaceae</taxon>
        <taxon>Phialocephala</taxon>
        <taxon>Phialocephala fortinii species complex</taxon>
    </lineage>
</organism>
<accession>A0A1L7WCR0</accession>
<evidence type="ECO:0000313" key="1">
    <source>
        <dbReference type="EMBL" id="CZR50575.1"/>
    </source>
</evidence>
<dbReference type="InterPro" id="IPR022198">
    <property type="entry name" value="DUF3723"/>
</dbReference>
<sequence>MQQAQAHVEDLRLDTERRLTCKGSALVRFEYLNWNVYIRRNKSKKRPDPERIERVKRIFRREGCLPRHVEHHIPAVIDQRRLDAALEDARRKGRWKGITLPSNYATINSQDGYPELEFPGGIECLRGRHRIEAGKVWLPPTEKWWIVDLYLSGISYELETLLVEEYARDSPKVRNFLCIASGAWDCRRGFIGQDYFNKRDN</sequence>
<dbReference type="AlphaFoldDB" id="A0A1L7WCR0"/>
<dbReference type="EMBL" id="FJOG01000001">
    <property type="protein sequence ID" value="CZR50575.1"/>
    <property type="molecule type" value="Genomic_DNA"/>
</dbReference>
<dbReference type="Proteomes" id="UP000184330">
    <property type="component" value="Unassembled WGS sequence"/>
</dbReference>
<evidence type="ECO:0000313" key="2">
    <source>
        <dbReference type="Proteomes" id="UP000184330"/>
    </source>
</evidence>
<dbReference type="OrthoDB" id="4227485at2759"/>
<keyword evidence="2" id="KW-1185">Reference proteome</keyword>
<proteinExistence type="predicted"/>
<reference evidence="1 2" key="1">
    <citation type="submission" date="2016-03" db="EMBL/GenBank/DDBJ databases">
        <authorList>
            <person name="Ploux O."/>
        </authorList>
    </citation>
    <scope>NUCLEOTIDE SEQUENCE [LARGE SCALE GENOMIC DNA]</scope>
    <source>
        <strain evidence="1 2">UAMH 11012</strain>
    </source>
</reference>
<dbReference type="STRING" id="576137.A0A1L7WCR0"/>
<dbReference type="Pfam" id="PF12520">
    <property type="entry name" value="DUF3723"/>
    <property type="match status" value="1"/>
</dbReference>